<comment type="similarity">
    <text evidence="1">Belongs to the MlaA family.</text>
</comment>
<dbReference type="PANTHER" id="PTHR30035">
    <property type="entry name" value="LIPOPROTEIN VACJ-RELATED"/>
    <property type="match status" value="1"/>
</dbReference>
<gene>
    <name evidence="4" type="ORF">A7X81_01145</name>
</gene>
<name>A0AA91FZH8_9BACT</name>
<evidence type="ECO:0000256" key="1">
    <source>
        <dbReference type="ARBA" id="ARBA00010634"/>
    </source>
</evidence>
<comment type="caution">
    <text evidence="4">The sequence shown here is derived from an EMBL/GenBank/DDBJ whole genome shotgun (WGS) entry which is preliminary data.</text>
</comment>
<protein>
    <recommendedName>
        <fullName evidence="6">Lipid asymmetry ABC transporter MlaABCDEF, lipoprotein MlaA</fullName>
    </recommendedName>
</protein>
<dbReference type="AlphaFoldDB" id="A0AA91FZH8"/>
<keyword evidence="2 3" id="KW-0732">Signal</keyword>
<dbReference type="PANTHER" id="PTHR30035:SF3">
    <property type="entry name" value="INTERMEMBRANE PHOSPHOLIPID TRANSPORT SYSTEM LIPOPROTEIN MLAA"/>
    <property type="match status" value="1"/>
</dbReference>
<accession>A0AA91FZH8</accession>
<sequence length="239" mass="27851">MRFYKGKNLLKYILCLCLFLNTLVLANDFEDFEQEYQKKEIEDSFYTYNKAMSKFNYDLYTYFLRPVALSYKSVVPSFVRTGVKNAFDTTRSPFRFINHLLSLEFRKAGEEFGRFCVNVIFGFGLLDSASKTSLKSYEADFGTTLGKWGVGSGPHLVLPVLGPYNVRDALALPVDWFMVPEGYIENFWVGVGVNATLKLNELSFEHEKIDDIYQNSVDYYTFIRDAYEQRRQELIKSRR</sequence>
<dbReference type="Proteomes" id="UP000094873">
    <property type="component" value="Unassembled WGS sequence"/>
</dbReference>
<reference evidence="4 5" key="1">
    <citation type="submission" date="2016-05" db="EMBL/GenBank/DDBJ databases">
        <authorList>
            <person name="Caceres A."/>
            <person name="Munoz I."/>
            <person name="Iraola G."/>
            <person name="Diaz-Viraque F."/>
            <person name="Greif G."/>
            <person name="Collado L."/>
        </authorList>
    </citation>
    <scope>NUCLEOTIDE SEQUENCE [LARGE SCALE GENOMIC DNA]</scope>
    <source>
        <strain evidence="4 5">WBE38</strain>
    </source>
</reference>
<dbReference type="Pfam" id="PF04333">
    <property type="entry name" value="MlaA"/>
    <property type="match status" value="1"/>
</dbReference>
<proteinExistence type="inferred from homology"/>
<keyword evidence="5" id="KW-1185">Reference proteome</keyword>
<dbReference type="PRINTS" id="PR01805">
    <property type="entry name" value="VACJLIPOPROT"/>
</dbReference>
<organism evidence="4 5">
    <name type="scientific">Campylobacter ornithocola</name>
    <dbReference type="NCBI Taxonomy" id="1848766"/>
    <lineage>
        <taxon>Bacteria</taxon>
        <taxon>Pseudomonadati</taxon>
        <taxon>Campylobacterota</taxon>
        <taxon>Epsilonproteobacteria</taxon>
        <taxon>Campylobacterales</taxon>
        <taxon>Campylobacteraceae</taxon>
        <taxon>Campylobacter</taxon>
    </lineage>
</organism>
<feature type="chain" id="PRO_5041664455" description="Lipid asymmetry ABC transporter MlaABCDEF, lipoprotein MlaA" evidence="3">
    <location>
        <begin position="27"/>
        <end position="239"/>
    </location>
</feature>
<evidence type="ECO:0000313" key="5">
    <source>
        <dbReference type="Proteomes" id="UP000094873"/>
    </source>
</evidence>
<evidence type="ECO:0008006" key="6">
    <source>
        <dbReference type="Google" id="ProtNLM"/>
    </source>
</evidence>
<evidence type="ECO:0000256" key="2">
    <source>
        <dbReference type="ARBA" id="ARBA00022729"/>
    </source>
</evidence>
<dbReference type="EMBL" id="LXSU01000030">
    <property type="protein sequence ID" value="OCX43592.1"/>
    <property type="molecule type" value="Genomic_DNA"/>
</dbReference>
<evidence type="ECO:0000313" key="4">
    <source>
        <dbReference type="EMBL" id="OCX43592.1"/>
    </source>
</evidence>
<evidence type="ECO:0000256" key="3">
    <source>
        <dbReference type="SAM" id="SignalP"/>
    </source>
</evidence>
<feature type="signal peptide" evidence="3">
    <location>
        <begin position="1"/>
        <end position="26"/>
    </location>
</feature>
<dbReference type="GO" id="GO:0120010">
    <property type="term" value="P:intermembrane phospholipid transfer"/>
    <property type="evidence" value="ECO:0007669"/>
    <property type="project" value="TreeGrafter"/>
</dbReference>
<dbReference type="GO" id="GO:0016020">
    <property type="term" value="C:membrane"/>
    <property type="evidence" value="ECO:0007669"/>
    <property type="project" value="InterPro"/>
</dbReference>
<dbReference type="InterPro" id="IPR007428">
    <property type="entry name" value="MlaA"/>
</dbReference>